<dbReference type="GO" id="GO:0000139">
    <property type="term" value="C:Golgi membrane"/>
    <property type="evidence" value="ECO:0007669"/>
    <property type="project" value="UniProtKB-SubCell"/>
</dbReference>
<evidence type="ECO:0000256" key="10">
    <source>
        <dbReference type="ARBA" id="ARBA00023329"/>
    </source>
</evidence>
<dbReference type="SUPFAM" id="SSF48452">
    <property type="entry name" value="TPR-like"/>
    <property type="match status" value="1"/>
</dbReference>
<evidence type="ECO:0000256" key="4">
    <source>
        <dbReference type="ARBA" id="ARBA00022448"/>
    </source>
</evidence>
<comment type="similarity">
    <text evidence="3 11">Belongs to the COPE family.</text>
</comment>
<sequence length="287" mass="30980">MTDHIDDFYTARNLLYLGAYPQALAALSQVHALGSQEAEQQALKHRALLLQGNTTLLATLPGTPALYAALHLLPKRGTMEAVEEITPLLTTANLASPVFAAVAAQVLGAEHAEEALRVLAMHPKSLECVALSVALLLQMNRADMAQKLVAKSRAWAEDAPLAQLAEAWVDLHVGGEKYTEASYIFEEMAQAVATETPMLLNARAVARMHLGQVPEAEELLMQALGMHSNHPDTLANLVVCANLTAKPLEVKARYLAQLRDVAPGHPFVQDLAAKDAEFDQLAAKFSQ</sequence>
<dbReference type="GO" id="GO:0015031">
    <property type="term" value="P:protein transport"/>
    <property type="evidence" value="ECO:0007669"/>
    <property type="project" value="UniProtKB-UniRule"/>
</dbReference>
<comment type="subcellular location">
    <subcellularLocation>
        <location evidence="2">Cytoplasmic vesicle</location>
        <location evidence="2">COPI-coated vesicle membrane</location>
        <topology evidence="2">Peripheral membrane protein</topology>
        <orientation evidence="2">Cytoplasmic side</orientation>
    </subcellularLocation>
    <subcellularLocation>
        <location evidence="1">Golgi apparatus membrane</location>
        <topology evidence="1">Peripheral membrane protein</topology>
        <orientation evidence="1">Cytoplasmic side</orientation>
    </subcellularLocation>
</comment>
<dbReference type="Pfam" id="PF04733">
    <property type="entry name" value="Coatomer_E"/>
    <property type="match status" value="1"/>
</dbReference>
<reference evidence="12" key="1">
    <citation type="submission" date="2022-07" db="EMBL/GenBank/DDBJ databases">
        <title>Phylogenomic reconstructions and comparative analyses of Kickxellomycotina fungi.</title>
        <authorList>
            <person name="Reynolds N.K."/>
            <person name="Stajich J.E."/>
            <person name="Barry K."/>
            <person name="Grigoriev I.V."/>
            <person name="Crous P."/>
            <person name="Smith M.E."/>
        </authorList>
    </citation>
    <scope>NUCLEOTIDE SEQUENCE</scope>
    <source>
        <strain evidence="12">NBRC 32514</strain>
    </source>
</reference>
<dbReference type="GO" id="GO:0006891">
    <property type="term" value="P:intra-Golgi vesicle-mediated transport"/>
    <property type="evidence" value="ECO:0007669"/>
    <property type="project" value="TreeGrafter"/>
</dbReference>
<comment type="caution">
    <text evidence="12">The sequence shown here is derived from an EMBL/GenBank/DDBJ whole genome shotgun (WGS) entry which is preliminary data.</text>
</comment>
<proteinExistence type="inferred from homology"/>
<keyword evidence="10 11" id="KW-0968">Cytoplasmic vesicle</keyword>
<evidence type="ECO:0000256" key="8">
    <source>
        <dbReference type="ARBA" id="ARBA00023034"/>
    </source>
</evidence>
<dbReference type="Gene3D" id="1.25.40.10">
    <property type="entry name" value="Tetratricopeptide repeat domain"/>
    <property type="match status" value="1"/>
</dbReference>
<keyword evidence="13" id="KW-1185">Reference proteome</keyword>
<dbReference type="GO" id="GO:0006888">
    <property type="term" value="P:endoplasmic reticulum to Golgi vesicle-mediated transport"/>
    <property type="evidence" value="ECO:0007669"/>
    <property type="project" value="TreeGrafter"/>
</dbReference>
<dbReference type="GO" id="GO:0030126">
    <property type="term" value="C:COPI vesicle coat"/>
    <property type="evidence" value="ECO:0007669"/>
    <property type="project" value="TreeGrafter"/>
</dbReference>
<evidence type="ECO:0000256" key="7">
    <source>
        <dbReference type="ARBA" id="ARBA00022927"/>
    </source>
</evidence>
<dbReference type="PANTHER" id="PTHR10805">
    <property type="entry name" value="COATOMER SUBUNIT EPSILON"/>
    <property type="match status" value="1"/>
</dbReference>
<dbReference type="GO" id="GO:0006890">
    <property type="term" value="P:retrograde vesicle-mediated transport, Golgi to endoplasmic reticulum"/>
    <property type="evidence" value="ECO:0007669"/>
    <property type="project" value="UniProtKB-UniRule"/>
</dbReference>
<keyword evidence="7 11" id="KW-0653">Protein transport</keyword>
<keyword evidence="9 11" id="KW-0472">Membrane</keyword>
<evidence type="ECO:0000256" key="1">
    <source>
        <dbReference type="ARBA" id="ARBA00004255"/>
    </source>
</evidence>
<gene>
    <name evidence="12" type="ORF">LPJ53_003327</name>
</gene>
<dbReference type="OrthoDB" id="310217at2759"/>
<evidence type="ECO:0000256" key="3">
    <source>
        <dbReference type="ARBA" id="ARBA00008827"/>
    </source>
</evidence>
<dbReference type="EMBL" id="JANBOJ010000123">
    <property type="protein sequence ID" value="KAJ1722228.1"/>
    <property type="molecule type" value="Genomic_DNA"/>
</dbReference>
<dbReference type="AlphaFoldDB" id="A0A9W7Y1E3"/>
<name>A0A9W7Y1E3_9FUNG</name>
<evidence type="ECO:0000256" key="2">
    <source>
        <dbReference type="ARBA" id="ARBA00004347"/>
    </source>
</evidence>
<dbReference type="GO" id="GO:0005198">
    <property type="term" value="F:structural molecule activity"/>
    <property type="evidence" value="ECO:0007669"/>
    <property type="project" value="UniProtKB-UniRule"/>
</dbReference>
<evidence type="ECO:0000313" key="13">
    <source>
        <dbReference type="Proteomes" id="UP001149813"/>
    </source>
</evidence>
<evidence type="ECO:0000313" key="12">
    <source>
        <dbReference type="EMBL" id="KAJ1722228.1"/>
    </source>
</evidence>
<organism evidence="12 13">
    <name type="scientific">Coemansia erecta</name>
    <dbReference type="NCBI Taxonomy" id="147472"/>
    <lineage>
        <taxon>Eukaryota</taxon>
        <taxon>Fungi</taxon>
        <taxon>Fungi incertae sedis</taxon>
        <taxon>Zoopagomycota</taxon>
        <taxon>Kickxellomycotina</taxon>
        <taxon>Kickxellomycetes</taxon>
        <taxon>Kickxellales</taxon>
        <taxon>Kickxellaceae</taxon>
        <taxon>Coemansia</taxon>
    </lineage>
</organism>
<evidence type="ECO:0000256" key="11">
    <source>
        <dbReference type="PIRNR" id="PIRNR016478"/>
    </source>
</evidence>
<dbReference type="Proteomes" id="UP001149813">
    <property type="component" value="Unassembled WGS sequence"/>
</dbReference>
<evidence type="ECO:0000256" key="5">
    <source>
        <dbReference type="ARBA" id="ARBA00022490"/>
    </source>
</evidence>
<keyword evidence="4 11" id="KW-0813">Transport</keyword>
<dbReference type="PANTHER" id="PTHR10805:SF0">
    <property type="entry name" value="COATOMER SUBUNIT EPSILON"/>
    <property type="match status" value="1"/>
</dbReference>
<dbReference type="InterPro" id="IPR011990">
    <property type="entry name" value="TPR-like_helical_dom_sf"/>
</dbReference>
<evidence type="ECO:0000256" key="9">
    <source>
        <dbReference type="ARBA" id="ARBA00023136"/>
    </source>
</evidence>
<comment type="function">
    <text evidence="11">The coatomer is a cytosolic protein complex that binds to dilysine motifs and reversibly associates with Golgi non-clathrin-coated vesicles, which further mediate biosynthetic protein transport from the ER, via the Golgi up to the trans Golgi network. The coatomer complex is required for budding from Golgi membranes, and is essential for the retrograde Golgi-to-ER transport of dilysine-tagged proteins.</text>
</comment>
<evidence type="ECO:0000256" key="6">
    <source>
        <dbReference type="ARBA" id="ARBA00022892"/>
    </source>
</evidence>
<accession>A0A9W7Y1E3</accession>
<dbReference type="PIRSF" id="PIRSF016478">
    <property type="entry name" value="Coatomer_esu"/>
    <property type="match status" value="1"/>
</dbReference>
<keyword evidence="6 11" id="KW-0931">ER-Golgi transport</keyword>
<protein>
    <recommendedName>
        <fullName evidence="11">Coatomer subunit epsilon</fullName>
    </recommendedName>
</protein>
<keyword evidence="5 11" id="KW-0963">Cytoplasm</keyword>
<keyword evidence="8 11" id="KW-0333">Golgi apparatus</keyword>
<dbReference type="InterPro" id="IPR006822">
    <property type="entry name" value="Coatomer_esu"/>
</dbReference>